<reference evidence="5" key="1">
    <citation type="submission" date="2019-09" db="EMBL/GenBank/DDBJ databases">
        <title>Mumia zhuanghuii sp. nov. isolated from the intestinal contents of plateau pika (Ochotona curzoniae) in the Qinghai-Tibet plateau of China.</title>
        <authorList>
            <person name="Tian Z."/>
        </authorList>
    </citation>
    <scope>NUCLEOTIDE SEQUENCE [LARGE SCALE GENOMIC DNA]</scope>
    <source>
        <strain evidence="5">L-031</strain>
    </source>
</reference>
<dbReference type="RefSeq" id="WP_150923329.1">
    <property type="nucleotide sequence ID" value="NZ_CP044232.1"/>
</dbReference>
<evidence type="ECO:0000256" key="2">
    <source>
        <dbReference type="PIRSR" id="PIRSR605754-1"/>
    </source>
</evidence>
<dbReference type="AlphaFoldDB" id="A0A5J6KZP6"/>
<keyword evidence="3" id="KW-0472">Membrane</keyword>
<sequence>MAESETVVARRARRTRPRRRVSIVGILGEVLITVGAVVLLYVAWQLWIGDVIYAAEKNRAGVELSEQWQQEVGPAVPTEDPAPEESVTPADPAAIEPVILPQPGDAEIFGVMHIPRFGADYAMPIAGGVSRPRTLDPIGIGHYPDTAMPGEVGNFALAAHRTTFGKPFNRIADLRLGDAIVVETKEGWYTYRFRTLEYVTPDAVDVLLDVPQQPEVPAGERYITLTSCSPMNSMAERIVGYGLFESFMPRSGDAVPPALTEALS</sequence>
<dbReference type="CDD" id="cd05830">
    <property type="entry name" value="Sortase_E"/>
    <property type="match status" value="1"/>
</dbReference>
<dbReference type="GO" id="GO:0016787">
    <property type="term" value="F:hydrolase activity"/>
    <property type="evidence" value="ECO:0007669"/>
    <property type="project" value="UniProtKB-KW"/>
</dbReference>
<dbReference type="SUPFAM" id="SSF63817">
    <property type="entry name" value="Sortase"/>
    <property type="match status" value="1"/>
</dbReference>
<evidence type="ECO:0000256" key="3">
    <source>
        <dbReference type="SAM" id="Phobius"/>
    </source>
</evidence>
<evidence type="ECO:0000313" key="4">
    <source>
        <dbReference type="EMBL" id="QEW01656.1"/>
    </source>
</evidence>
<evidence type="ECO:0000256" key="1">
    <source>
        <dbReference type="ARBA" id="ARBA00022801"/>
    </source>
</evidence>
<proteinExistence type="predicted"/>
<keyword evidence="3" id="KW-1133">Transmembrane helix</keyword>
<evidence type="ECO:0000313" key="5">
    <source>
        <dbReference type="Proteomes" id="UP000325516"/>
    </source>
</evidence>
<dbReference type="InterPro" id="IPR053465">
    <property type="entry name" value="Sortase_Class_E"/>
</dbReference>
<keyword evidence="5" id="KW-1185">Reference proteome</keyword>
<dbReference type="InterPro" id="IPR042003">
    <property type="entry name" value="Sortase_E"/>
</dbReference>
<dbReference type="NCBIfam" id="TIGR01076">
    <property type="entry name" value="sortase_fam"/>
    <property type="match status" value="1"/>
</dbReference>
<dbReference type="EMBL" id="CP044232">
    <property type="protein sequence ID" value="QEW01656.1"/>
    <property type="molecule type" value="Genomic_DNA"/>
</dbReference>
<dbReference type="InterPro" id="IPR005754">
    <property type="entry name" value="Sortase"/>
</dbReference>
<keyword evidence="1" id="KW-0378">Hydrolase</keyword>
<name>A0A5J6KZP6_9MICO</name>
<dbReference type="Proteomes" id="UP000325516">
    <property type="component" value="Chromosome"/>
</dbReference>
<dbReference type="Gene3D" id="2.40.260.10">
    <property type="entry name" value="Sortase"/>
    <property type="match status" value="1"/>
</dbReference>
<protein>
    <submittedName>
        <fullName evidence="4">Class E sortase</fullName>
    </submittedName>
</protein>
<keyword evidence="3" id="KW-0812">Transmembrane</keyword>
<dbReference type="KEGG" id="mlz:F6J85_00135"/>
<gene>
    <name evidence="4" type="ORF">F6J85_00135</name>
</gene>
<dbReference type="NCBIfam" id="NF033747">
    <property type="entry name" value="class_E_sortase"/>
    <property type="match status" value="1"/>
</dbReference>
<feature type="transmembrane region" description="Helical" evidence="3">
    <location>
        <begin position="21"/>
        <end position="44"/>
    </location>
</feature>
<accession>A0A5J6KZP6</accession>
<feature type="active site" description="Proton donor/acceptor" evidence="2">
    <location>
        <position position="160"/>
    </location>
</feature>
<organism evidence="4 5">
    <name type="scientific">Microbacterium lushaniae</name>
    <dbReference type="NCBI Taxonomy" id="2614639"/>
    <lineage>
        <taxon>Bacteria</taxon>
        <taxon>Bacillati</taxon>
        <taxon>Actinomycetota</taxon>
        <taxon>Actinomycetes</taxon>
        <taxon>Micrococcales</taxon>
        <taxon>Microbacteriaceae</taxon>
        <taxon>Microbacterium</taxon>
    </lineage>
</organism>
<dbReference type="Pfam" id="PF04203">
    <property type="entry name" value="Sortase"/>
    <property type="match status" value="1"/>
</dbReference>
<feature type="active site" description="Acyl-thioester intermediate" evidence="2">
    <location>
        <position position="228"/>
    </location>
</feature>
<dbReference type="InterPro" id="IPR023365">
    <property type="entry name" value="Sortase_dom-sf"/>
</dbReference>